<feature type="compositionally biased region" description="Basic and acidic residues" evidence="1">
    <location>
        <begin position="448"/>
        <end position="458"/>
    </location>
</feature>
<accession>A0A1U9JSI8</accession>
<dbReference type="Proteomes" id="UP000188912">
    <property type="component" value="Chromosome"/>
</dbReference>
<gene>
    <name evidence="2" type="ORF">BHV28_01050</name>
</gene>
<organism evidence="2 3">
    <name type="scientific">Candidatus Tokpelaia hoelldobleri</name>
    <dbReference type="NCBI Taxonomy" id="1902579"/>
    <lineage>
        <taxon>Bacteria</taxon>
        <taxon>Pseudomonadati</taxon>
        <taxon>Pseudomonadota</taxon>
        <taxon>Alphaproteobacteria</taxon>
        <taxon>Hyphomicrobiales</taxon>
        <taxon>Candidatus Tokpelaia</taxon>
    </lineage>
</organism>
<keyword evidence="2" id="KW-0067">ATP-binding</keyword>
<dbReference type="AlphaFoldDB" id="A0A1U9JSI8"/>
<evidence type="ECO:0000256" key="1">
    <source>
        <dbReference type="SAM" id="MobiDB-lite"/>
    </source>
</evidence>
<keyword evidence="3" id="KW-1185">Reference proteome</keyword>
<feature type="compositionally biased region" description="Basic residues" evidence="1">
    <location>
        <begin position="427"/>
        <end position="439"/>
    </location>
</feature>
<protein>
    <submittedName>
        <fullName evidence="2">ATP-dependent helicase</fullName>
    </submittedName>
</protein>
<keyword evidence="2" id="KW-0378">Hydrolase</keyword>
<evidence type="ECO:0000313" key="2">
    <source>
        <dbReference type="EMBL" id="AQS40831.1"/>
    </source>
</evidence>
<proteinExistence type="predicted"/>
<sequence>MEAEISPSGDVLVEGHLVGRLEGFRFSADTAAENNVDAKAGREAAQKALAPEYEARATRFAAAPNGDLAIATDGTVRWIGQPVASLAAGEDLLRPRAVLLADEQLAGAARDKVAERIERFVAFPFETVLKPLFDLGKAETLSNIVRGIAFRLVENLGILARRDVAEEIKSLDQEARAALRQLGVRFGAYHIFIPLLLKPAPAQAITLLWALKNDARGEAGYGDVVQALAAGRTSVVVDPAFNSEFYRLAGYRVLAQRAVRVDILERLADLIRPALSWKPESGEPRPDGAYDGRHFIITPAMLSIMGATMQDMEEVLKRLGYRSQLSDSIAVTEKPAADTPDTTAAKGKKAVPAAEPVGALFAHRIDPETLPAAEPIGASFAHLSDPKTLPVAEPVGFAGTAESTDTDTVPDKPVLLWCYQARQNASHTRKPRRSAHNRNAKAPQGKRNLQDTRAENQGRHRPNKKHHSNRPFERKHTNKRPEKPIDPDSPFGKLASLLEKMKK</sequence>
<dbReference type="KEGG" id="thd:BHV28_01050"/>
<dbReference type="EMBL" id="CP017315">
    <property type="protein sequence ID" value="AQS40831.1"/>
    <property type="molecule type" value="Genomic_DNA"/>
</dbReference>
<evidence type="ECO:0000313" key="3">
    <source>
        <dbReference type="Proteomes" id="UP000188912"/>
    </source>
</evidence>
<keyword evidence="2" id="KW-0547">Nucleotide-binding</keyword>
<name>A0A1U9JSI8_9HYPH</name>
<dbReference type="GO" id="GO:0004386">
    <property type="term" value="F:helicase activity"/>
    <property type="evidence" value="ECO:0007669"/>
    <property type="project" value="UniProtKB-KW"/>
</dbReference>
<reference evidence="2 3" key="1">
    <citation type="journal article" date="2010" name="Science">
        <title>Genomic comparison of the ants Camponotus floridanus and Harpegnathos saltator.</title>
        <authorList>
            <person name="Bonasio R."/>
            <person name="Zhang G."/>
            <person name="Ye C."/>
            <person name="Mutti N.S."/>
            <person name="Fang X."/>
            <person name="Qin N."/>
            <person name="Donahue G."/>
            <person name="Yang P."/>
            <person name="Li Q."/>
            <person name="Li C."/>
            <person name="Zhang P."/>
            <person name="Huang Z."/>
            <person name="Berger S.L."/>
            <person name="Reinberg D."/>
            <person name="Wang J."/>
            <person name="Liebig J."/>
        </authorList>
    </citation>
    <scope>NUCLEOTIDE SEQUENCE [LARGE SCALE GENOMIC DNA]</scope>
    <source>
        <strain evidence="2 3">Hsal</strain>
    </source>
</reference>
<feature type="compositionally biased region" description="Basic residues" evidence="1">
    <location>
        <begin position="459"/>
        <end position="469"/>
    </location>
</feature>
<feature type="compositionally biased region" description="Basic and acidic residues" evidence="1">
    <location>
        <begin position="470"/>
        <end position="486"/>
    </location>
</feature>
<dbReference type="STRING" id="1902579.BHV28_01050"/>
<keyword evidence="2" id="KW-0347">Helicase</keyword>
<feature type="region of interest" description="Disordered" evidence="1">
    <location>
        <begin position="424"/>
        <end position="503"/>
    </location>
</feature>
<reference evidence="2 3" key="2">
    <citation type="journal article" date="2016" name="Sci. Rep.">
        <title>The genome of Rhizobiales bacteria in predatory ants reveals urease gene functions but no genes for nitrogen fixation.</title>
        <authorList>
            <person name="Neuvonen M.M."/>
            <person name="Tamarit D."/>
            <person name="Naslund K."/>
            <person name="Liebig J."/>
            <person name="Feldhaar H."/>
            <person name="Moran N.A."/>
            <person name="Guy L."/>
            <person name="Andersson S.G."/>
        </authorList>
    </citation>
    <scope>NUCLEOTIDE SEQUENCE [LARGE SCALE GENOMIC DNA]</scope>
    <source>
        <strain evidence="2 3">Hsal</strain>
    </source>
</reference>